<protein>
    <submittedName>
        <fullName evidence="1">Uncharacterized protein</fullName>
    </submittedName>
</protein>
<name>A0ABN1CLB1_9DEIO</name>
<evidence type="ECO:0000313" key="2">
    <source>
        <dbReference type="Proteomes" id="UP001500191"/>
    </source>
</evidence>
<reference evidence="1 2" key="1">
    <citation type="journal article" date="2019" name="Int. J. Syst. Evol. Microbiol.">
        <title>The Global Catalogue of Microorganisms (GCM) 10K type strain sequencing project: providing services to taxonomists for standard genome sequencing and annotation.</title>
        <authorList>
            <consortium name="The Broad Institute Genomics Platform"/>
            <consortium name="The Broad Institute Genome Sequencing Center for Infectious Disease"/>
            <person name="Wu L."/>
            <person name="Ma J."/>
        </authorList>
    </citation>
    <scope>NUCLEOTIDE SEQUENCE [LARGE SCALE GENOMIC DNA]</scope>
    <source>
        <strain evidence="1 2">JCM 14368</strain>
    </source>
</reference>
<accession>A0ABN1CLB1</accession>
<dbReference type="Proteomes" id="UP001500191">
    <property type="component" value="Unassembled WGS sequence"/>
</dbReference>
<comment type="caution">
    <text evidence="1">The sequence shown here is derived from an EMBL/GenBank/DDBJ whole genome shotgun (WGS) entry which is preliminary data.</text>
</comment>
<proteinExistence type="predicted"/>
<evidence type="ECO:0000313" key="1">
    <source>
        <dbReference type="EMBL" id="GAA0521463.1"/>
    </source>
</evidence>
<gene>
    <name evidence="1" type="ORF">GCM10008937_31290</name>
</gene>
<keyword evidence="2" id="KW-1185">Reference proteome</keyword>
<dbReference type="EMBL" id="BAAADB010000030">
    <property type="protein sequence ID" value="GAA0521463.1"/>
    <property type="molecule type" value="Genomic_DNA"/>
</dbReference>
<sequence>MAEGRVRHVPHVLTGAPGAPWGRQDRQYGLPVGRRRTCPETDMQHLPAHPGAVRAQALLNEAAQARQVRLAQAAARAQAGLHPNPDRLNLFRLALRRLHLA</sequence>
<organism evidence="1 2">
    <name type="scientific">Deinococcus depolymerans</name>
    <dbReference type="NCBI Taxonomy" id="392408"/>
    <lineage>
        <taxon>Bacteria</taxon>
        <taxon>Thermotogati</taxon>
        <taxon>Deinococcota</taxon>
        <taxon>Deinococci</taxon>
        <taxon>Deinococcales</taxon>
        <taxon>Deinococcaceae</taxon>
        <taxon>Deinococcus</taxon>
    </lineage>
</organism>